<dbReference type="InterPro" id="IPR011008">
    <property type="entry name" value="Dimeric_a/b-barrel"/>
</dbReference>
<dbReference type="STRING" id="553467.SAMN04488063_3661"/>
<dbReference type="Proteomes" id="UP000198876">
    <property type="component" value="Unassembled WGS sequence"/>
</dbReference>
<keyword evidence="2" id="KW-1185">Reference proteome</keyword>
<organism evidence="1 2">
    <name type="scientific">Halopelagius inordinatus</name>
    <dbReference type="NCBI Taxonomy" id="553467"/>
    <lineage>
        <taxon>Archaea</taxon>
        <taxon>Methanobacteriati</taxon>
        <taxon>Methanobacteriota</taxon>
        <taxon>Stenosarchaea group</taxon>
        <taxon>Halobacteria</taxon>
        <taxon>Halobacteriales</taxon>
        <taxon>Haloferacaceae</taxon>
    </lineage>
</organism>
<dbReference type="InterPro" id="IPR008000">
    <property type="entry name" value="Rham/fucose_mutarotase"/>
</dbReference>
<evidence type="ECO:0000313" key="2">
    <source>
        <dbReference type="Proteomes" id="UP000198876"/>
    </source>
</evidence>
<dbReference type="Pfam" id="PF05336">
    <property type="entry name" value="rhaM"/>
    <property type="match status" value="1"/>
</dbReference>
<protein>
    <submittedName>
        <fullName evidence="1">L-rhamnose mutarotase</fullName>
    </submittedName>
</protein>
<gene>
    <name evidence="1" type="ORF">SAMN04488063_3661</name>
</gene>
<proteinExistence type="predicted"/>
<name>A0A1I2WRB4_9EURY</name>
<reference evidence="2" key="1">
    <citation type="submission" date="2016-10" db="EMBL/GenBank/DDBJ databases">
        <authorList>
            <person name="Varghese N."/>
            <person name="Submissions S."/>
        </authorList>
    </citation>
    <scope>NUCLEOTIDE SEQUENCE [LARGE SCALE GENOMIC DNA]</scope>
    <source>
        <strain evidence="2">CGMCC 1.7739</strain>
    </source>
</reference>
<dbReference type="SUPFAM" id="SSF54909">
    <property type="entry name" value="Dimeric alpha+beta barrel"/>
    <property type="match status" value="1"/>
</dbReference>
<dbReference type="Gene3D" id="3.30.70.100">
    <property type="match status" value="1"/>
</dbReference>
<dbReference type="AlphaFoldDB" id="A0A1I2WRB4"/>
<evidence type="ECO:0000313" key="1">
    <source>
        <dbReference type="EMBL" id="SFH03874.1"/>
    </source>
</evidence>
<dbReference type="OrthoDB" id="180113at2157"/>
<sequence length="101" mass="11728">MERIAFHLRIADGHREAYRRAHEDVPEALEEAYLTSGAGLETYSVFERDGHVFGYMELEDVETIRRVMESSEAQADWNEVMDPILEDGGGDVWMDEVYRMK</sequence>
<accession>A0A1I2WRB4</accession>
<dbReference type="RefSeq" id="WP_092894003.1">
    <property type="nucleotide sequence ID" value="NZ_FOOQ01000009.1"/>
</dbReference>
<dbReference type="EMBL" id="FOOQ01000009">
    <property type="protein sequence ID" value="SFH03874.1"/>
    <property type="molecule type" value="Genomic_DNA"/>
</dbReference>
<dbReference type="GO" id="GO:0016857">
    <property type="term" value="F:racemase and epimerase activity, acting on carbohydrates and derivatives"/>
    <property type="evidence" value="ECO:0007669"/>
    <property type="project" value="InterPro"/>
</dbReference>